<dbReference type="EMBL" id="JACHLE010000003">
    <property type="protein sequence ID" value="MBB4807219.1"/>
    <property type="molecule type" value="Genomic_DNA"/>
</dbReference>
<dbReference type="RefSeq" id="WP_228461055.1">
    <property type="nucleotide sequence ID" value="NZ_JACHLE010000003.1"/>
</dbReference>
<comment type="caution">
    <text evidence="1">The sequence shown here is derived from an EMBL/GenBank/DDBJ whole genome shotgun (WGS) entry which is preliminary data.</text>
</comment>
<organism evidence="1 2">
    <name type="scientific">Chryseobacterium defluvii</name>
    <dbReference type="NCBI Taxonomy" id="160396"/>
    <lineage>
        <taxon>Bacteria</taxon>
        <taxon>Pseudomonadati</taxon>
        <taxon>Bacteroidota</taxon>
        <taxon>Flavobacteriia</taxon>
        <taxon>Flavobacteriales</taxon>
        <taxon>Weeksellaceae</taxon>
        <taxon>Chryseobacterium group</taxon>
        <taxon>Chryseobacterium</taxon>
    </lineage>
</organism>
<proteinExistence type="predicted"/>
<dbReference type="Proteomes" id="UP000592180">
    <property type="component" value="Unassembled WGS sequence"/>
</dbReference>
<reference evidence="1 2" key="1">
    <citation type="submission" date="2020-08" db="EMBL/GenBank/DDBJ databases">
        <title>Functional genomics of gut bacteria from endangered species of beetles.</title>
        <authorList>
            <person name="Carlos-Shanley C."/>
        </authorList>
    </citation>
    <scope>NUCLEOTIDE SEQUENCE [LARGE SCALE GENOMIC DNA]</scope>
    <source>
        <strain evidence="1 2">S00151</strain>
    </source>
</reference>
<evidence type="ECO:0008006" key="3">
    <source>
        <dbReference type="Google" id="ProtNLM"/>
    </source>
</evidence>
<evidence type="ECO:0000313" key="2">
    <source>
        <dbReference type="Proteomes" id="UP000592180"/>
    </source>
</evidence>
<protein>
    <recommendedName>
        <fullName evidence="3">C1q domain-containing protein</fullName>
    </recommendedName>
</protein>
<dbReference type="AlphaFoldDB" id="A0A840KCM6"/>
<keyword evidence="2" id="KW-1185">Reference proteome</keyword>
<evidence type="ECO:0000313" key="1">
    <source>
        <dbReference type="EMBL" id="MBB4807219.1"/>
    </source>
</evidence>
<sequence>MNLVLISLFTGNVLFAQVGINTSTPSASLDIVSKGDTGSTKALEINNSAATEMMTILDNGNVGVGIQNPSAKLHINAPSTGTGFRLQDGSQGDLKVLMSDANGNARWDNPNSQYLEQTAVHNTQDYQIAKSAPLTQIPGLTGFTATSTGKYLIQFHCFLQADAAPGNKAFYFIVKKNGTQIKGIETYLYLGGGTDAYLAQHIPVIIDISVGDVITYEFADGTPTPTSLTFKATTGRFANRNIIEVIFLGK</sequence>
<accession>A0A840KCM6</accession>
<gene>
    <name evidence="1" type="ORF">HNP38_002523</name>
</gene>
<name>A0A840KCM6_9FLAO</name>